<dbReference type="InterPro" id="IPR036366">
    <property type="entry name" value="PGBDSf"/>
</dbReference>
<dbReference type="Gene3D" id="1.10.101.10">
    <property type="entry name" value="PGBD-like superfamily/PGBD"/>
    <property type="match status" value="1"/>
</dbReference>
<accession>A0A6J7D2N0</accession>
<organism evidence="2">
    <name type="scientific">freshwater metagenome</name>
    <dbReference type="NCBI Taxonomy" id="449393"/>
    <lineage>
        <taxon>unclassified sequences</taxon>
        <taxon>metagenomes</taxon>
        <taxon>ecological metagenomes</taxon>
    </lineage>
</organism>
<name>A0A6J7D2N0_9ZZZZ</name>
<reference evidence="2" key="1">
    <citation type="submission" date="2020-05" db="EMBL/GenBank/DDBJ databases">
        <authorList>
            <person name="Chiriac C."/>
            <person name="Salcher M."/>
            <person name="Ghai R."/>
            <person name="Kavagutti S V."/>
        </authorList>
    </citation>
    <scope>NUCLEOTIDE SEQUENCE</scope>
</reference>
<evidence type="ECO:0000313" key="2">
    <source>
        <dbReference type="EMBL" id="CAB4865127.1"/>
    </source>
</evidence>
<dbReference type="SUPFAM" id="SSF47090">
    <property type="entry name" value="PGBD-like"/>
    <property type="match status" value="1"/>
</dbReference>
<evidence type="ECO:0000259" key="1">
    <source>
        <dbReference type="Pfam" id="PF01471"/>
    </source>
</evidence>
<dbReference type="InterPro" id="IPR036365">
    <property type="entry name" value="PGBD-like_sf"/>
</dbReference>
<dbReference type="Pfam" id="PF01471">
    <property type="entry name" value="PG_binding_1"/>
    <property type="match status" value="1"/>
</dbReference>
<gene>
    <name evidence="2" type="ORF">UFOPK3381_00480</name>
</gene>
<dbReference type="EMBL" id="CAFBLN010000013">
    <property type="protein sequence ID" value="CAB4865127.1"/>
    <property type="molecule type" value="Genomic_DNA"/>
</dbReference>
<proteinExistence type="predicted"/>
<dbReference type="InterPro" id="IPR002477">
    <property type="entry name" value="Peptidoglycan-bd-like"/>
</dbReference>
<protein>
    <submittedName>
        <fullName evidence="2">Unannotated protein</fullName>
    </submittedName>
</protein>
<feature type="domain" description="Peptidoglycan binding-like" evidence="1">
    <location>
        <begin position="65"/>
        <end position="121"/>
    </location>
</feature>
<dbReference type="AlphaFoldDB" id="A0A6J7D2N0"/>
<sequence length="284" mass="30818">MAALGYEVVPGDAYDADVVRAVQAFQVERGLALRDGIDATTWLVLEETSWQLGSRLLFVGSPYLRGDDVVMLQQSLSLLGFDPGRVDGIFGPLTETALADFQANVALTPDGTLTMATLRELERLAPRDTNRRMVSEVRQRVDLIREATTRRVGLGGHSPLLERVAAEISETGLEVVVLSGSDEEQAEMANDTAVGVALFLSERAEFPVSRVYFYESYRFRSLHGAEMSAIIAQALGVEASGMGLPVLRQTTMTALAITHPQLSTSQENTLIKSVSASLAVLFNK</sequence>